<dbReference type="STRING" id="357750.A0A2S6C4B0"/>
<feature type="domain" description="MD-2-related lipid-recognition" evidence="9">
    <location>
        <begin position="37"/>
        <end position="158"/>
    </location>
</feature>
<keyword evidence="5" id="KW-0813">Transport</keyword>
<comment type="similarity">
    <text evidence="2">Belongs to the NPC2 family.</text>
</comment>
<dbReference type="EMBL" id="PNEN01000561">
    <property type="protein sequence ID" value="PPJ54562.1"/>
    <property type="molecule type" value="Genomic_DNA"/>
</dbReference>
<dbReference type="SUPFAM" id="SSF81296">
    <property type="entry name" value="E set domains"/>
    <property type="match status" value="1"/>
</dbReference>
<evidence type="ECO:0000256" key="5">
    <source>
        <dbReference type="ARBA" id="ARBA00022448"/>
    </source>
</evidence>
<comment type="subunit">
    <text evidence="3">Monomer.</text>
</comment>
<dbReference type="CDD" id="cd00917">
    <property type="entry name" value="PG-PI_TP"/>
    <property type="match status" value="1"/>
</dbReference>
<evidence type="ECO:0000256" key="3">
    <source>
        <dbReference type="ARBA" id="ARBA00011245"/>
    </source>
</evidence>
<accession>A0A2S6C4B0</accession>
<feature type="signal peptide" evidence="8">
    <location>
        <begin position="1"/>
        <end position="18"/>
    </location>
</feature>
<evidence type="ECO:0000256" key="6">
    <source>
        <dbReference type="ARBA" id="ARBA00022729"/>
    </source>
</evidence>
<protein>
    <recommendedName>
        <fullName evidence="4">Phosphatidylglycerol/phosphatidylinositol transfer protein</fullName>
    </recommendedName>
</protein>
<dbReference type="PANTHER" id="PTHR11306:SF0">
    <property type="entry name" value="PHOSPHATIDYLGLYCEROL_PHOSPHATIDYLINOSITOL TRANSFER PROTEIN"/>
    <property type="match status" value="1"/>
</dbReference>
<comment type="function">
    <text evidence="1">Catalyzes the intermembrane transfer of phosphatidylglycerol and phosphatidylinositol.</text>
</comment>
<evidence type="ECO:0000259" key="9">
    <source>
        <dbReference type="SMART" id="SM00737"/>
    </source>
</evidence>
<gene>
    <name evidence="10" type="ORF">CBER1_06628</name>
</gene>
<dbReference type="GO" id="GO:0032366">
    <property type="term" value="P:intracellular sterol transport"/>
    <property type="evidence" value="ECO:0007669"/>
    <property type="project" value="InterPro"/>
</dbReference>
<dbReference type="Pfam" id="PF02221">
    <property type="entry name" value="E1_DerP2_DerF2"/>
    <property type="match status" value="1"/>
</dbReference>
<dbReference type="AlphaFoldDB" id="A0A2S6C4B0"/>
<sequence length="175" mass="18462">MKLLSILSSALLATAVTARSTLVKRDDNLSVPGENPLEFCQDPADNILAIKKVDLDPNPPKAGTKLQVAATGILAEDVEKGATVAYSVKYGIITILHSTADLCETVANVDLECPLKKGDLTLTKDVDLPAQIPPGTYTVEATVLSKDEKVITCLKAKVQFKAGGSALEGLFKEGL</sequence>
<evidence type="ECO:0000256" key="4">
    <source>
        <dbReference type="ARBA" id="ARBA00016056"/>
    </source>
</evidence>
<keyword evidence="7" id="KW-0445">Lipid transport</keyword>
<evidence type="ECO:0000256" key="7">
    <source>
        <dbReference type="ARBA" id="ARBA00023055"/>
    </source>
</evidence>
<evidence type="ECO:0000313" key="10">
    <source>
        <dbReference type="EMBL" id="PPJ54562.1"/>
    </source>
</evidence>
<organism evidence="10 11">
    <name type="scientific">Cercospora berteroae</name>
    <dbReference type="NCBI Taxonomy" id="357750"/>
    <lineage>
        <taxon>Eukaryota</taxon>
        <taxon>Fungi</taxon>
        <taxon>Dikarya</taxon>
        <taxon>Ascomycota</taxon>
        <taxon>Pezizomycotina</taxon>
        <taxon>Dothideomycetes</taxon>
        <taxon>Dothideomycetidae</taxon>
        <taxon>Mycosphaerellales</taxon>
        <taxon>Mycosphaerellaceae</taxon>
        <taxon>Cercospora</taxon>
    </lineage>
</organism>
<evidence type="ECO:0000256" key="8">
    <source>
        <dbReference type="SAM" id="SignalP"/>
    </source>
</evidence>
<dbReference type="InterPro" id="IPR039670">
    <property type="entry name" value="NPC2-like"/>
</dbReference>
<dbReference type="Gene3D" id="2.60.40.770">
    <property type="match status" value="1"/>
</dbReference>
<dbReference type="InterPro" id="IPR014756">
    <property type="entry name" value="Ig_E-set"/>
</dbReference>
<feature type="chain" id="PRO_5015447276" description="Phosphatidylglycerol/phosphatidylinositol transfer protein" evidence="8">
    <location>
        <begin position="19"/>
        <end position="175"/>
    </location>
</feature>
<dbReference type="SMART" id="SM00737">
    <property type="entry name" value="ML"/>
    <property type="match status" value="1"/>
</dbReference>
<name>A0A2S6C4B0_9PEZI</name>
<proteinExistence type="inferred from homology"/>
<dbReference type="InterPro" id="IPR003172">
    <property type="entry name" value="ML_dom"/>
</dbReference>
<comment type="caution">
    <text evidence="10">The sequence shown here is derived from an EMBL/GenBank/DDBJ whole genome shotgun (WGS) entry which is preliminary data.</text>
</comment>
<dbReference type="InterPro" id="IPR033917">
    <property type="entry name" value="ML_PG-PI_TP"/>
</dbReference>
<evidence type="ECO:0000256" key="2">
    <source>
        <dbReference type="ARBA" id="ARBA00006370"/>
    </source>
</evidence>
<dbReference type="Proteomes" id="UP000237631">
    <property type="component" value="Unassembled WGS sequence"/>
</dbReference>
<reference evidence="11" key="1">
    <citation type="journal article" date="2017" name="bioRxiv">
        <title>Conservation of a gene cluster reveals novel cercosporin biosynthetic mechanisms and extends production to the genus Colletotrichum.</title>
        <authorList>
            <person name="de Jonge R."/>
            <person name="Ebert M.K."/>
            <person name="Huitt-Roehl C.R."/>
            <person name="Pal P."/>
            <person name="Suttle J.C."/>
            <person name="Spanner R.E."/>
            <person name="Neubauer J.D."/>
            <person name="Jurick W.M.II."/>
            <person name="Stott K.A."/>
            <person name="Secor G.A."/>
            <person name="Thomma B.P.H.J."/>
            <person name="Van de Peer Y."/>
            <person name="Townsend C.A."/>
            <person name="Bolton M.D."/>
        </authorList>
    </citation>
    <scope>NUCLEOTIDE SEQUENCE [LARGE SCALE GENOMIC DNA]</scope>
    <source>
        <strain evidence="11">CBS538.71</strain>
    </source>
</reference>
<dbReference type="GO" id="GO:0032934">
    <property type="term" value="F:sterol binding"/>
    <property type="evidence" value="ECO:0007669"/>
    <property type="project" value="InterPro"/>
</dbReference>
<keyword evidence="6 8" id="KW-0732">Signal</keyword>
<dbReference type="OrthoDB" id="6409159at2759"/>
<evidence type="ECO:0000313" key="11">
    <source>
        <dbReference type="Proteomes" id="UP000237631"/>
    </source>
</evidence>
<evidence type="ECO:0000256" key="1">
    <source>
        <dbReference type="ARBA" id="ARBA00002053"/>
    </source>
</evidence>
<keyword evidence="11" id="KW-1185">Reference proteome</keyword>
<dbReference type="PANTHER" id="PTHR11306">
    <property type="entry name" value="NIEMANN PICK TYPE C2 PROTEIN NPC2-RELATED"/>
    <property type="match status" value="1"/>
</dbReference>